<proteinExistence type="predicted"/>
<dbReference type="RefSeq" id="WP_288199378.1">
    <property type="nucleotide sequence ID" value="NZ_LT608334.1"/>
</dbReference>
<organism evidence="1">
    <name type="scientific">uncultured Pleomorphomonas sp</name>
    <dbReference type="NCBI Taxonomy" id="442121"/>
    <lineage>
        <taxon>Bacteria</taxon>
        <taxon>Pseudomonadati</taxon>
        <taxon>Pseudomonadota</taxon>
        <taxon>Alphaproteobacteria</taxon>
        <taxon>Hyphomicrobiales</taxon>
        <taxon>Pleomorphomonadaceae</taxon>
        <taxon>Pleomorphomonas</taxon>
        <taxon>environmental samples</taxon>
    </lineage>
</organism>
<dbReference type="AlphaFoldDB" id="A0A212L5U7"/>
<accession>A0A212L5U7</accession>
<gene>
    <name evidence="1" type="ORF">KL86PLE_100751</name>
</gene>
<sequence>MTGSAVAATYRRPTTRDHGLAMIHYNLHCAACGHDFDDWFGGMADWEARKADYACPSCGVARVEKALMAPSLGAAKASFAAEPACNPSTCANPGCPMAAGF</sequence>
<dbReference type="InterPro" id="IPR009562">
    <property type="entry name" value="DUF1178"/>
</dbReference>
<protein>
    <submittedName>
        <fullName evidence="1">Uncharacterized protein</fullName>
    </submittedName>
</protein>
<dbReference type="SUPFAM" id="SSF57802">
    <property type="entry name" value="Rubredoxin-like"/>
    <property type="match status" value="1"/>
</dbReference>
<dbReference type="EMBL" id="FMJD01000002">
    <property type="protein sequence ID" value="SCM72896.1"/>
    <property type="molecule type" value="Genomic_DNA"/>
</dbReference>
<reference evidence="1" key="1">
    <citation type="submission" date="2016-08" db="EMBL/GenBank/DDBJ databases">
        <authorList>
            <person name="Seilhamer J.J."/>
        </authorList>
    </citation>
    <scope>NUCLEOTIDE SEQUENCE</scope>
    <source>
        <strain evidence="1">86</strain>
    </source>
</reference>
<evidence type="ECO:0000313" key="1">
    <source>
        <dbReference type="EMBL" id="SCM72896.1"/>
    </source>
</evidence>
<dbReference type="Pfam" id="PF06676">
    <property type="entry name" value="DUF1178"/>
    <property type="match status" value="1"/>
</dbReference>
<name>A0A212L5U7_9HYPH</name>